<keyword evidence="4 6" id="KW-1133">Transmembrane helix</keyword>
<evidence type="ECO:0000256" key="5">
    <source>
        <dbReference type="ARBA" id="ARBA00023136"/>
    </source>
</evidence>
<dbReference type="InterPro" id="IPR001123">
    <property type="entry name" value="LeuE-type"/>
</dbReference>
<accession>A0A1C4VXJ9</accession>
<dbReference type="GO" id="GO:0005886">
    <property type="term" value="C:plasma membrane"/>
    <property type="evidence" value="ECO:0007669"/>
    <property type="project" value="UniProtKB-SubCell"/>
</dbReference>
<feature type="transmembrane region" description="Helical" evidence="6">
    <location>
        <begin position="131"/>
        <end position="152"/>
    </location>
</feature>
<dbReference type="GO" id="GO:0015171">
    <property type="term" value="F:amino acid transmembrane transporter activity"/>
    <property type="evidence" value="ECO:0007669"/>
    <property type="project" value="TreeGrafter"/>
</dbReference>
<reference evidence="7 8" key="1">
    <citation type="submission" date="2016-06" db="EMBL/GenBank/DDBJ databases">
        <authorList>
            <person name="Kjaerup R.B."/>
            <person name="Dalgaard T.S."/>
            <person name="Juul-Madsen H.R."/>
        </authorList>
    </citation>
    <scope>NUCLEOTIDE SEQUENCE [LARGE SCALE GENOMIC DNA]</scope>
    <source>
        <strain evidence="7 8">DSM 44871</strain>
    </source>
</reference>
<dbReference type="Proteomes" id="UP000198864">
    <property type="component" value="Unassembled WGS sequence"/>
</dbReference>
<dbReference type="PANTHER" id="PTHR30086">
    <property type="entry name" value="ARGININE EXPORTER PROTEIN ARGO"/>
    <property type="match status" value="1"/>
</dbReference>
<sequence>MFIPITVGVGSIGRGGNVVVSTGALLGIALVALGLVLTPGPNMVYLVSRSVAQGRRAGLVSLLGVAAGFGVYLAAAVAGLATVFVLVPTLYAVVKLAGAGYLLWLAWRTLRPGGHSPFRPAPLPPDPPRRLFTMGLVTNLLNPKIAILYVSLLPQFIDPTRGHLATQSLLLGLTQIVVALSVNALIVLSAGSLAGFFARRPVWLRVQRWVTGTALAALAVRIAADRSRAAVATP</sequence>
<evidence type="ECO:0000256" key="3">
    <source>
        <dbReference type="ARBA" id="ARBA00022692"/>
    </source>
</evidence>
<dbReference type="PANTHER" id="PTHR30086:SF20">
    <property type="entry name" value="ARGININE EXPORTER PROTEIN ARGO-RELATED"/>
    <property type="match status" value="1"/>
</dbReference>
<protein>
    <submittedName>
        <fullName evidence="7">Threonine/homoserine/homoserine lactone efflux protein</fullName>
    </submittedName>
</protein>
<organism evidence="7 8">
    <name type="scientific">Micromonospora saelicesensis</name>
    <dbReference type="NCBI Taxonomy" id="285676"/>
    <lineage>
        <taxon>Bacteria</taxon>
        <taxon>Bacillati</taxon>
        <taxon>Actinomycetota</taxon>
        <taxon>Actinomycetes</taxon>
        <taxon>Micromonosporales</taxon>
        <taxon>Micromonosporaceae</taxon>
        <taxon>Micromonospora</taxon>
    </lineage>
</organism>
<gene>
    <name evidence="7" type="ORF">GA0070561_2167</name>
</gene>
<feature type="transmembrane region" description="Helical" evidence="6">
    <location>
        <begin position="59"/>
        <end position="84"/>
    </location>
</feature>
<dbReference type="PIRSF" id="PIRSF006324">
    <property type="entry name" value="LeuE"/>
    <property type="match status" value="1"/>
</dbReference>
<evidence type="ECO:0000256" key="4">
    <source>
        <dbReference type="ARBA" id="ARBA00022989"/>
    </source>
</evidence>
<comment type="subcellular location">
    <subcellularLocation>
        <location evidence="1">Cell membrane</location>
        <topology evidence="1">Multi-pass membrane protein</topology>
    </subcellularLocation>
</comment>
<evidence type="ECO:0000313" key="7">
    <source>
        <dbReference type="EMBL" id="SCE88521.1"/>
    </source>
</evidence>
<proteinExistence type="predicted"/>
<feature type="transmembrane region" description="Helical" evidence="6">
    <location>
        <begin position="172"/>
        <end position="198"/>
    </location>
</feature>
<evidence type="ECO:0000256" key="1">
    <source>
        <dbReference type="ARBA" id="ARBA00004651"/>
    </source>
</evidence>
<evidence type="ECO:0000256" key="6">
    <source>
        <dbReference type="SAM" id="Phobius"/>
    </source>
</evidence>
<dbReference type="AlphaFoldDB" id="A0A1C4VXJ9"/>
<dbReference type="EMBL" id="FMCR01000002">
    <property type="protein sequence ID" value="SCE88521.1"/>
    <property type="molecule type" value="Genomic_DNA"/>
</dbReference>
<dbReference type="STRING" id="285676.GA0070561_2167"/>
<feature type="transmembrane region" description="Helical" evidence="6">
    <location>
        <begin position="24"/>
        <end position="47"/>
    </location>
</feature>
<keyword evidence="5 6" id="KW-0472">Membrane</keyword>
<evidence type="ECO:0000256" key="2">
    <source>
        <dbReference type="ARBA" id="ARBA00022475"/>
    </source>
</evidence>
<name>A0A1C4VXJ9_9ACTN</name>
<evidence type="ECO:0000313" key="8">
    <source>
        <dbReference type="Proteomes" id="UP000198864"/>
    </source>
</evidence>
<keyword evidence="2" id="KW-1003">Cell membrane</keyword>
<keyword evidence="3 6" id="KW-0812">Transmembrane</keyword>
<dbReference type="Pfam" id="PF01810">
    <property type="entry name" value="LysE"/>
    <property type="match status" value="1"/>
</dbReference>
<feature type="transmembrane region" description="Helical" evidence="6">
    <location>
        <begin position="90"/>
        <end position="110"/>
    </location>
</feature>